<feature type="domain" description="Enoyl reductase (ER)" evidence="6">
    <location>
        <begin position="7"/>
        <end position="362"/>
    </location>
</feature>
<keyword evidence="5" id="KW-0520">NAD</keyword>
<dbReference type="Gene3D" id="3.90.180.10">
    <property type="entry name" value="Medium-chain alcohol dehydrogenases, catalytic domain"/>
    <property type="match status" value="1"/>
</dbReference>
<name>A0A6J6TLH1_9ZZZZ</name>
<dbReference type="InterPro" id="IPR036291">
    <property type="entry name" value="NAD(P)-bd_dom_sf"/>
</dbReference>
<gene>
    <name evidence="7" type="ORF">UFOPK2754_01630</name>
    <name evidence="8" type="ORF">UFOPK3139_01116</name>
    <name evidence="9" type="ORF">UFOPK3543_01267</name>
    <name evidence="10" type="ORF">UFOPK3967_00985</name>
</gene>
<dbReference type="GO" id="GO:0051903">
    <property type="term" value="F:S-(hydroxymethyl)glutathione dehydrogenase [NAD(P)+] activity"/>
    <property type="evidence" value="ECO:0007669"/>
    <property type="project" value="TreeGrafter"/>
</dbReference>
<evidence type="ECO:0000256" key="2">
    <source>
        <dbReference type="ARBA" id="ARBA00022723"/>
    </source>
</evidence>
<evidence type="ECO:0000256" key="5">
    <source>
        <dbReference type="ARBA" id="ARBA00023027"/>
    </source>
</evidence>
<dbReference type="Pfam" id="PF08240">
    <property type="entry name" value="ADH_N"/>
    <property type="match status" value="1"/>
</dbReference>
<dbReference type="InterPro" id="IPR002328">
    <property type="entry name" value="ADH_Zn_CS"/>
</dbReference>
<dbReference type="SMART" id="SM00829">
    <property type="entry name" value="PKS_ER"/>
    <property type="match status" value="1"/>
</dbReference>
<dbReference type="SUPFAM" id="SSF50129">
    <property type="entry name" value="GroES-like"/>
    <property type="match status" value="2"/>
</dbReference>
<dbReference type="InterPro" id="IPR020843">
    <property type="entry name" value="ER"/>
</dbReference>
<dbReference type="GO" id="GO:0005829">
    <property type="term" value="C:cytosol"/>
    <property type="evidence" value="ECO:0007669"/>
    <property type="project" value="TreeGrafter"/>
</dbReference>
<reference evidence="7" key="1">
    <citation type="submission" date="2020-05" db="EMBL/GenBank/DDBJ databases">
        <authorList>
            <person name="Chiriac C."/>
            <person name="Salcher M."/>
            <person name="Ghai R."/>
            <person name="Kavagutti S V."/>
        </authorList>
    </citation>
    <scope>NUCLEOTIDE SEQUENCE</scope>
</reference>
<protein>
    <submittedName>
        <fullName evidence="7">Unannotated protein</fullName>
    </submittedName>
</protein>
<dbReference type="InterPro" id="IPR013154">
    <property type="entry name" value="ADH-like_N"/>
</dbReference>
<dbReference type="Gene3D" id="3.40.50.720">
    <property type="entry name" value="NAD(P)-binding Rossmann-like Domain"/>
    <property type="match status" value="1"/>
</dbReference>
<evidence type="ECO:0000259" key="6">
    <source>
        <dbReference type="SMART" id="SM00829"/>
    </source>
</evidence>
<dbReference type="PROSITE" id="PS00059">
    <property type="entry name" value="ADH_ZINC"/>
    <property type="match status" value="1"/>
</dbReference>
<proteinExistence type="predicted"/>
<dbReference type="EMBL" id="CAFBOS010000046">
    <property type="protein sequence ID" value="CAB4990743.1"/>
    <property type="molecule type" value="Genomic_DNA"/>
</dbReference>
<evidence type="ECO:0000313" key="10">
    <source>
        <dbReference type="EMBL" id="CAB4990743.1"/>
    </source>
</evidence>
<keyword evidence="3" id="KW-0862">Zinc</keyword>
<dbReference type="Pfam" id="PF00107">
    <property type="entry name" value="ADH_zinc_N"/>
    <property type="match status" value="1"/>
</dbReference>
<dbReference type="GO" id="GO:0046294">
    <property type="term" value="P:formaldehyde catabolic process"/>
    <property type="evidence" value="ECO:0007669"/>
    <property type="project" value="TreeGrafter"/>
</dbReference>
<dbReference type="InterPro" id="IPR013149">
    <property type="entry name" value="ADH-like_C"/>
</dbReference>
<comment type="cofactor">
    <cofactor evidence="1">
        <name>Zn(2+)</name>
        <dbReference type="ChEBI" id="CHEBI:29105"/>
    </cofactor>
</comment>
<dbReference type="EMBL" id="CAEZYR010000056">
    <property type="protein sequence ID" value="CAB4747948.1"/>
    <property type="molecule type" value="Genomic_DNA"/>
</dbReference>
<sequence length="362" mass="37853">MKAVVCHAPGDVRVEEIDDPTPRAAEVKIKVVAVGVCHTDLNFTSGQVPVPYPIVLGHEAAGVVVEVGPGVSRVQVGDHVLCSIIGPCEHCFQCEHDDHALCENSPFFTGTMLDGTTRLSSNGSPIHTLHYQGSYAEYAVVPERFVVPIRKDAPLDVVCGLACGLSTGLGAAMVRAQVKPGSSVVVIGSGGVGLSTMMGAQFCGATTIIAVDRLANKLDKARSLGLATHTIDSSKSDTVAEVLALTGGRGADYGFDAAGANGTLDLIVAATRPGATCVVIGRALGLVEITLNTTALLRQRIVTGTYGGSILPRRDLPIFVDLFMQGRLDLAGILDTRYTLDEAPQALDDLHHGRITRGVIIL</sequence>
<dbReference type="GO" id="GO:0008270">
    <property type="term" value="F:zinc ion binding"/>
    <property type="evidence" value="ECO:0007669"/>
    <property type="project" value="InterPro"/>
</dbReference>
<keyword evidence="4" id="KW-0560">Oxidoreductase</keyword>
<evidence type="ECO:0000256" key="3">
    <source>
        <dbReference type="ARBA" id="ARBA00022833"/>
    </source>
</evidence>
<dbReference type="FunFam" id="3.40.50.720:FF:000003">
    <property type="entry name" value="S-(hydroxymethyl)glutathione dehydrogenase"/>
    <property type="match status" value="1"/>
</dbReference>
<evidence type="ECO:0000256" key="1">
    <source>
        <dbReference type="ARBA" id="ARBA00001947"/>
    </source>
</evidence>
<evidence type="ECO:0000313" key="9">
    <source>
        <dbReference type="EMBL" id="CAB4907661.1"/>
    </source>
</evidence>
<dbReference type="EMBL" id="CAFBMH010000038">
    <property type="protein sequence ID" value="CAB4907661.1"/>
    <property type="molecule type" value="Genomic_DNA"/>
</dbReference>
<dbReference type="InterPro" id="IPR011032">
    <property type="entry name" value="GroES-like_sf"/>
</dbReference>
<evidence type="ECO:0000256" key="4">
    <source>
        <dbReference type="ARBA" id="ARBA00023002"/>
    </source>
</evidence>
<dbReference type="SUPFAM" id="SSF51735">
    <property type="entry name" value="NAD(P)-binding Rossmann-fold domains"/>
    <property type="match status" value="1"/>
</dbReference>
<accession>A0A6J6TLH1</accession>
<dbReference type="PANTHER" id="PTHR43880:SF12">
    <property type="entry name" value="ALCOHOL DEHYDROGENASE CLASS-3"/>
    <property type="match status" value="1"/>
</dbReference>
<dbReference type="PANTHER" id="PTHR43880">
    <property type="entry name" value="ALCOHOL DEHYDROGENASE"/>
    <property type="match status" value="1"/>
</dbReference>
<keyword evidence="2" id="KW-0479">Metal-binding</keyword>
<dbReference type="AlphaFoldDB" id="A0A6J6TLH1"/>
<evidence type="ECO:0000313" key="8">
    <source>
        <dbReference type="EMBL" id="CAB4827300.1"/>
    </source>
</evidence>
<organism evidence="7">
    <name type="scientific">freshwater metagenome</name>
    <dbReference type="NCBI Taxonomy" id="449393"/>
    <lineage>
        <taxon>unclassified sequences</taxon>
        <taxon>metagenomes</taxon>
        <taxon>ecological metagenomes</taxon>
    </lineage>
</organism>
<evidence type="ECO:0000313" key="7">
    <source>
        <dbReference type="EMBL" id="CAB4747948.1"/>
    </source>
</evidence>
<dbReference type="EMBL" id="CAFABA010000036">
    <property type="protein sequence ID" value="CAB4827300.1"/>
    <property type="molecule type" value="Genomic_DNA"/>
</dbReference>